<dbReference type="SUPFAM" id="SSF51182">
    <property type="entry name" value="RmlC-like cupins"/>
    <property type="match status" value="1"/>
</dbReference>
<organism evidence="1 2">
    <name type="scientific">Streptosporangium jomthongense</name>
    <dbReference type="NCBI Taxonomy" id="1193683"/>
    <lineage>
        <taxon>Bacteria</taxon>
        <taxon>Bacillati</taxon>
        <taxon>Actinomycetota</taxon>
        <taxon>Actinomycetes</taxon>
        <taxon>Streptosporangiales</taxon>
        <taxon>Streptosporangiaceae</taxon>
        <taxon>Streptosporangium</taxon>
    </lineage>
</organism>
<sequence>MSTIDAFRELQDALTAVEEQTETADDDRSAHALAAALAGSTALARVDPGLLLAELLADPRGWLDQSWENYFGNACITVVRTETIRVDVLYWLQNSSTLHKHVSSGAFLALSGRRVHLEYDFSALDALGDGVTSATLSATSRTMMRAASVSPILPTLVHELYWIEKPSVTVAVRRAPAQPEAGGPAHRPHEFVGPGIGYLPAAFHRTSNVQRWIDGLGMLRRANRRLYLRTLEQAMTVVDPIHLIHVLDELSDNPPDEVSALLERAAAARADDDLARLAPTVPEFRRRKIFSRVFAPGVDAQLLAGLLWAGAEGGELAAFLKDEGVTDPDRFVRDHGESLSARDPRVAPYVEHARRSL</sequence>
<gene>
    <name evidence="1" type="ORF">ACFOYY_39740</name>
</gene>
<reference evidence="2" key="1">
    <citation type="journal article" date="2019" name="Int. J. Syst. Evol. Microbiol.">
        <title>The Global Catalogue of Microorganisms (GCM) 10K type strain sequencing project: providing services to taxonomists for standard genome sequencing and annotation.</title>
        <authorList>
            <consortium name="The Broad Institute Genomics Platform"/>
            <consortium name="The Broad Institute Genome Sequencing Center for Infectious Disease"/>
            <person name="Wu L."/>
            <person name="Ma J."/>
        </authorList>
    </citation>
    <scope>NUCLEOTIDE SEQUENCE [LARGE SCALE GENOMIC DNA]</scope>
    <source>
        <strain evidence="2">TBRC 7912</strain>
    </source>
</reference>
<dbReference type="RefSeq" id="WP_386196477.1">
    <property type="nucleotide sequence ID" value="NZ_JBHSBC010000053.1"/>
</dbReference>
<dbReference type="EMBL" id="JBHSBC010000053">
    <property type="protein sequence ID" value="MFC3986318.1"/>
    <property type="molecule type" value="Genomic_DNA"/>
</dbReference>
<evidence type="ECO:0008006" key="3">
    <source>
        <dbReference type="Google" id="ProtNLM"/>
    </source>
</evidence>
<keyword evidence="2" id="KW-1185">Reference proteome</keyword>
<accession>A0ABV8FGE0</accession>
<name>A0ABV8FGE0_9ACTN</name>
<comment type="caution">
    <text evidence="1">The sequence shown here is derived from an EMBL/GenBank/DDBJ whole genome shotgun (WGS) entry which is preliminary data.</text>
</comment>
<evidence type="ECO:0000313" key="2">
    <source>
        <dbReference type="Proteomes" id="UP001595698"/>
    </source>
</evidence>
<evidence type="ECO:0000313" key="1">
    <source>
        <dbReference type="EMBL" id="MFC3986318.1"/>
    </source>
</evidence>
<dbReference type="InterPro" id="IPR011051">
    <property type="entry name" value="RmlC_Cupin_sf"/>
</dbReference>
<proteinExistence type="predicted"/>
<dbReference type="Proteomes" id="UP001595698">
    <property type="component" value="Unassembled WGS sequence"/>
</dbReference>
<protein>
    <recommendedName>
        <fullName evidence="3">HEAT repeat domain-containing protein</fullName>
    </recommendedName>
</protein>